<name>A0A6H1TVX6_9CYAN</name>
<gene>
    <name evidence="2" type="ORF">HCG48_05495</name>
</gene>
<dbReference type="Proteomes" id="UP000500857">
    <property type="component" value="Chromosome"/>
</dbReference>
<dbReference type="RefSeq" id="WP_168568247.1">
    <property type="nucleotide sequence ID" value="NZ_CP051167.1"/>
</dbReference>
<keyword evidence="3" id="KW-1185">Reference proteome</keyword>
<feature type="region of interest" description="Disordered" evidence="1">
    <location>
        <begin position="28"/>
        <end position="55"/>
    </location>
</feature>
<proteinExistence type="predicted"/>
<accession>A0A6H1TVX6</accession>
<sequence length="55" mass="6006">MKTAINQCQGKALVLTIPDRPPDPVVYSTDNDRLTGSTIATSPSVRHLDEIERSP</sequence>
<dbReference type="EMBL" id="CP051167">
    <property type="protein sequence ID" value="QIZ70090.1"/>
    <property type="molecule type" value="Genomic_DNA"/>
</dbReference>
<dbReference type="KEGG" id="oxy:HCG48_05495"/>
<feature type="compositionally biased region" description="Basic and acidic residues" evidence="1">
    <location>
        <begin position="46"/>
        <end position="55"/>
    </location>
</feature>
<evidence type="ECO:0000256" key="1">
    <source>
        <dbReference type="SAM" id="MobiDB-lite"/>
    </source>
</evidence>
<evidence type="ECO:0000313" key="3">
    <source>
        <dbReference type="Proteomes" id="UP000500857"/>
    </source>
</evidence>
<feature type="compositionally biased region" description="Polar residues" evidence="1">
    <location>
        <begin position="34"/>
        <end position="44"/>
    </location>
</feature>
<reference evidence="2 3" key="1">
    <citation type="submission" date="2020-04" db="EMBL/GenBank/DDBJ databases">
        <authorList>
            <person name="Basu S."/>
            <person name="Maruthanayagam V."/>
            <person name="Chakraborty S."/>
            <person name="Pramanik A."/>
            <person name="Mukherjee J."/>
            <person name="Brink B."/>
        </authorList>
    </citation>
    <scope>NUCLEOTIDE SEQUENCE [LARGE SCALE GENOMIC DNA]</scope>
    <source>
        <strain evidence="2 3">AP17</strain>
    </source>
</reference>
<protein>
    <submittedName>
        <fullName evidence="2">Uncharacterized protein</fullName>
    </submittedName>
</protein>
<organism evidence="2 3">
    <name type="scientific">Oxynema aestuarii AP17</name>
    <dbReference type="NCBI Taxonomy" id="2064643"/>
    <lineage>
        <taxon>Bacteria</taxon>
        <taxon>Bacillati</taxon>
        <taxon>Cyanobacteriota</taxon>
        <taxon>Cyanophyceae</taxon>
        <taxon>Oscillatoriophycideae</taxon>
        <taxon>Oscillatoriales</taxon>
        <taxon>Oscillatoriaceae</taxon>
        <taxon>Oxynema</taxon>
        <taxon>Oxynema aestuarii</taxon>
    </lineage>
</organism>
<dbReference type="AlphaFoldDB" id="A0A6H1TVX6"/>
<evidence type="ECO:0000313" key="2">
    <source>
        <dbReference type="EMBL" id="QIZ70090.1"/>
    </source>
</evidence>